<keyword evidence="3" id="KW-1185">Reference proteome</keyword>
<evidence type="ECO:0000313" key="2">
    <source>
        <dbReference type="EMBL" id="OSY36857.1"/>
    </source>
</evidence>
<feature type="compositionally biased region" description="Low complexity" evidence="1">
    <location>
        <begin position="28"/>
        <end position="42"/>
    </location>
</feature>
<evidence type="ECO:0000313" key="3">
    <source>
        <dbReference type="Proteomes" id="UP000194360"/>
    </source>
</evidence>
<dbReference type="OrthoDB" id="5181866at2"/>
<protein>
    <submittedName>
        <fullName evidence="2">Uncharacterized protein</fullName>
    </submittedName>
</protein>
<dbReference type="EMBL" id="MIGB01000035">
    <property type="protein sequence ID" value="OSY36857.1"/>
    <property type="molecule type" value="Genomic_DNA"/>
</dbReference>
<name>A0A1Y2MQ85_PSEAH</name>
<sequence length="181" mass="18362">MSVRAAAVAAGLVVALVAVGGTAWTAAGAAPRGTAPAAAAPRLPDDGAGDQTVTISAGAASHPAARLVLEQVQLYFNAVNSRDYETWTRVVSPERAEQQPRENWLDGIGSTVDGTIRVDRIDPAPGGGVVALVRFVSVQDPSDGPPGLQVGRICWQAAYPMAGSPPRMLVGDAGGVLGAPC</sequence>
<evidence type="ECO:0000256" key="1">
    <source>
        <dbReference type="SAM" id="MobiDB-lite"/>
    </source>
</evidence>
<dbReference type="Proteomes" id="UP000194360">
    <property type="component" value="Unassembled WGS sequence"/>
</dbReference>
<gene>
    <name evidence="2" type="ORF">BG845_05129</name>
</gene>
<organism evidence="2 3">
    <name type="scientific">Pseudonocardia autotrophica</name>
    <name type="common">Amycolata autotrophica</name>
    <name type="synonym">Nocardia autotrophica</name>
    <dbReference type="NCBI Taxonomy" id="2074"/>
    <lineage>
        <taxon>Bacteria</taxon>
        <taxon>Bacillati</taxon>
        <taxon>Actinomycetota</taxon>
        <taxon>Actinomycetes</taxon>
        <taxon>Pseudonocardiales</taxon>
        <taxon>Pseudonocardiaceae</taxon>
        <taxon>Pseudonocardia</taxon>
    </lineage>
</organism>
<proteinExistence type="predicted"/>
<accession>A0A1Y2MQ85</accession>
<reference evidence="2 3" key="1">
    <citation type="submission" date="2016-09" db="EMBL/GenBank/DDBJ databases">
        <title>Pseudonocardia autotrophica DSM535, a candidate organism with high potential of specific P450 cytochromes.</title>
        <authorList>
            <person name="Grumaz C."/>
            <person name="Vainshtein Y."/>
            <person name="Kirstahler P."/>
            <person name="Sohn K."/>
        </authorList>
    </citation>
    <scope>NUCLEOTIDE SEQUENCE [LARGE SCALE GENOMIC DNA]</scope>
    <source>
        <strain evidence="2 3">DSM 535</strain>
    </source>
</reference>
<comment type="caution">
    <text evidence="2">The sequence shown here is derived from an EMBL/GenBank/DDBJ whole genome shotgun (WGS) entry which is preliminary data.</text>
</comment>
<feature type="region of interest" description="Disordered" evidence="1">
    <location>
        <begin position="28"/>
        <end position="51"/>
    </location>
</feature>
<dbReference type="RefSeq" id="WP_085915274.1">
    <property type="nucleotide sequence ID" value="NZ_AP018920.1"/>
</dbReference>
<dbReference type="AlphaFoldDB" id="A0A1Y2MQ85"/>